<reference evidence="1 2" key="1">
    <citation type="submission" date="2017-01" db="EMBL/GenBank/DDBJ databases">
        <authorList>
            <person name="Mah S.A."/>
            <person name="Swanson W.J."/>
            <person name="Moy G.W."/>
            <person name="Vacquier V.D."/>
        </authorList>
    </citation>
    <scope>NUCLEOTIDE SEQUENCE [LARGE SCALE GENOMIC DNA]</scope>
    <source>
        <strain evidence="1 2">GSMNP</strain>
    </source>
</reference>
<comment type="caution">
    <text evidence="1">The sequence shown here is derived from an EMBL/GenBank/DDBJ whole genome shotgun (WGS) entry which is preliminary data.</text>
</comment>
<protein>
    <submittedName>
        <fullName evidence="1">Uncharacterized protein</fullName>
    </submittedName>
</protein>
<name>A0A1R1YDZ4_9FUNG</name>
<gene>
    <name evidence="1" type="ORF">AYI70_g1127</name>
</gene>
<dbReference type="OrthoDB" id="5568849at2759"/>
<dbReference type="Proteomes" id="UP000187283">
    <property type="component" value="Unassembled WGS sequence"/>
</dbReference>
<organism evidence="1 2">
    <name type="scientific">Smittium culicis</name>
    <dbReference type="NCBI Taxonomy" id="133412"/>
    <lineage>
        <taxon>Eukaryota</taxon>
        <taxon>Fungi</taxon>
        <taxon>Fungi incertae sedis</taxon>
        <taxon>Zoopagomycota</taxon>
        <taxon>Kickxellomycotina</taxon>
        <taxon>Harpellomycetes</taxon>
        <taxon>Harpellales</taxon>
        <taxon>Legeriomycetaceae</taxon>
        <taxon>Smittium</taxon>
    </lineage>
</organism>
<dbReference type="AlphaFoldDB" id="A0A1R1YDZ4"/>
<keyword evidence="2" id="KW-1185">Reference proteome</keyword>
<accession>A0A1R1YDZ4</accession>
<evidence type="ECO:0000313" key="2">
    <source>
        <dbReference type="Proteomes" id="UP000187283"/>
    </source>
</evidence>
<sequence length="181" mass="20118">MENPRSVIVKKVLSRGPLSINSLMTVLRSEFAEEFSDVSKNKIKKVYLKNLKNFGHVKPLVNRPEAILADTLAESAAAEDLADSKADESQAVAGKKKKGKKATKVKLTVAEVDNNWSWALNPNLMDKYTNMTVEEARTPTSVIIDAINSEKLKSKDFWTGKTSTPHDWKAALKDKNMKTSL</sequence>
<proteinExistence type="predicted"/>
<evidence type="ECO:0000313" key="1">
    <source>
        <dbReference type="EMBL" id="OMJ25100.1"/>
    </source>
</evidence>
<dbReference type="EMBL" id="LSSN01000226">
    <property type="protein sequence ID" value="OMJ25100.1"/>
    <property type="molecule type" value="Genomic_DNA"/>
</dbReference>